<keyword evidence="8" id="KW-0106">Calcium</keyword>
<dbReference type="Gene3D" id="3.20.20.80">
    <property type="entry name" value="Glycosidases"/>
    <property type="match status" value="1"/>
</dbReference>
<keyword evidence="6 19" id="KW-0732">Signal</keyword>
<dbReference type="CDD" id="cd11319">
    <property type="entry name" value="AmyAc_euk_AmyA"/>
    <property type="match status" value="1"/>
</dbReference>
<dbReference type="InterPro" id="IPR015340">
    <property type="entry name" value="A_amylase_C_dom"/>
</dbReference>
<evidence type="ECO:0000256" key="4">
    <source>
        <dbReference type="ARBA" id="ARBA00012595"/>
    </source>
</evidence>
<keyword evidence="12 18" id="KW-0326">Glycosidase</keyword>
<dbReference type="EC" id="3.2.1.1" evidence="4 18"/>
<comment type="caution">
    <text evidence="21">The sequence shown here is derived from an EMBL/GenBank/DDBJ whole genome shotgun (WGS) entry which is preliminary data.</text>
</comment>
<gene>
    <name evidence="21" type="ORF">B0H16DRAFT_1858514</name>
</gene>
<evidence type="ECO:0000256" key="16">
    <source>
        <dbReference type="PIRSR" id="PIRSR001024-5"/>
    </source>
</evidence>
<dbReference type="EMBL" id="JARKIB010000089">
    <property type="protein sequence ID" value="KAJ7743835.1"/>
    <property type="molecule type" value="Genomic_DNA"/>
</dbReference>
<dbReference type="InterPro" id="IPR006047">
    <property type="entry name" value="GH13_cat_dom"/>
</dbReference>
<keyword evidence="22" id="KW-1185">Reference proteome</keyword>
<dbReference type="InterPro" id="IPR017853">
    <property type="entry name" value="GH"/>
</dbReference>
<evidence type="ECO:0000256" key="11">
    <source>
        <dbReference type="ARBA" id="ARBA00023277"/>
    </source>
</evidence>
<dbReference type="Pfam" id="PF00128">
    <property type="entry name" value="Alpha-amylase"/>
    <property type="match status" value="1"/>
</dbReference>
<evidence type="ECO:0000256" key="7">
    <source>
        <dbReference type="ARBA" id="ARBA00022801"/>
    </source>
</evidence>
<comment type="cofactor">
    <cofactor evidence="2">
        <name>Ca(2+)</name>
        <dbReference type="ChEBI" id="CHEBI:29108"/>
    </cofactor>
</comment>
<evidence type="ECO:0000256" key="5">
    <source>
        <dbReference type="ARBA" id="ARBA00022723"/>
    </source>
</evidence>
<feature type="disulfide bond" evidence="15">
    <location>
        <begin position="445"/>
        <end position="479"/>
    </location>
</feature>
<feature type="domain" description="Glycosyl hydrolase family 13 catalytic" evidence="20">
    <location>
        <begin position="32"/>
        <end position="384"/>
    </location>
</feature>
<evidence type="ECO:0000256" key="12">
    <source>
        <dbReference type="ARBA" id="ARBA00023295"/>
    </source>
</evidence>
<evidence type="ECO:0000256" key="8">
    <source>
        <dbReference type="ARBA" id="ARBA00022837"/>
    </source>
</evidence>
<evidence type="ECO:0000256" key="6">
    <source>
        <dbReference type="ARBA" id="ARBA00022729"/>
    </source>
</evidence>
<feature type="disulfide bond" evidence="15">
    <location>
        <begin position="256"/>
        <end position="299"/>
    </location>
</feature>
<evidence type="ECO:0000256" key="19">
    <source>
        <dbReference type="SAM" id="SignalP"/>
    </source>
</evidence>
<feature type="site" description="Transition state stabilizer" evidence="14">
    <location>
        <position position="313"/>
    </location>
</feature>
<name>A0AAD7IJT8_9AGAR</name>
<feature type="active site" description="Nucleophile" evidence="13">
    <location>
        <position position="222"/>
    </location>
</feature>
<organism evidence="21 22">
    <name type="scientific">Mycena metata</name>
    <dbReference type="NCBI Taxonomy" id="1033252"/>
    <lineage>
        <taxon>Eukaryota</taxon>
        <taxon>Fungi</taxon>
        <taxon>Dikarya</taxon>
        <taxon>Basidiomycota</taxon>
        <taxon>Agaricomycotina</taxon>
        <taxon>Agaricomycetes</taxon>
        <taxon>Agaricomycetidae</taxon>
        <taxon>Agaricales</taxon>
        <taxon>Marasmiineae</taxon>
        <taxon>Mycenaceae</taxon>
        <taxon>Mycena</taxon>
    </lineage>
</organism>
<dbReference type="InterPro" id="IPR006046">
    <property type="entry name" value="Alpha_amylase"/>
</dbReference>
<comment type="catalytic activity">
    <reaction evidence="1 18">
        <text>Endohydrolysis of (1-&gt;4)-alpha-D-glucosidic linkages in polysaccharides containing three or more (1-&gt;4)-alpha-linked D-glucose units.</text>
        <dbReference type="EC" id="3.2.1.1"/>
    </reaction>
</comment>
<dbReference type="InterPro" id="IPR013780">
    <property type="entry name" value="Glyco_hydro_b"/>
</dbReference>
<evidence type="ECO:0000256" key="13">
    <source>
        <dbReference type="PIRSR" id="PIRSR001024-1"/>
    </source>
</evidence>
<evidence type="ECO:0000256" key="14">
    <source>
        <dbReference type="PIRSR" id="PIRSR001024-2"/>
    </source>
</evidence>
<dbReference type="AlphaFoldDB" id="A0AAD7IJT8"/>
<dbReference type="GO" id="GO:0005509">
    <property type="term" value="F:calcium ion binding"/>
    <property type="evidence" value="ECO:0007669"/>
    <property type="project" value="InterPro"/>
</dbReference>
<evidence type="ECO:0000256" key="2">
    <source>
        <dbReference type="ARBA" id="ARBA00001913"/>
    </source>
</evidence>
<reference evidence="21" key="1">
    <citation type="submission" date="2023-03" db="EMBL/GenBank/DDBJ databases">
        <title>Massive genome expansion in bonnet fungi (Mycena s.s.) driven by repeated elements and novel gene families across ecological guilds.</title>
        <authorList>
            <consortium name="Lawrence Berkeley National Laboratory"/>
            <person name="Harder C.B."/>
            <person name="Miyauchi S."/>
            <person name="Viragh M."/>
            <person name="Kuo A."/>
            <person name="Thoen E."/>
            <person name="Andreopoulos B."/>
            <person name="Lu D."/>
            <person name="Skrede I."/>
            <person name="Drula E."/>
            <person name="Henrissat B."/>
            <person name="Morin E."/>
            <person name="Kohler A."/>
            <person name="Barry K."/>
            <person name="LaButti K."/>
            <person name="Morin E."/>
            <person name="Salamov A."/>
            <person name="Lipzen A."/>
            <person name="Mereny Z."/>
            <person name="Hegedus B."/>
            <person name="Baldrian P."/>
            <person name="Stursova M."/>
            <person name="Weitz H."/>
            <person name="Taylor A."/>
            <person name="Grigoriev I.V."/>
            <person name="Nagy L.G."/>
            <person name="Martin F."/>
            <person name="Kauserud H."/>
        </authorList>
    </citation>
    <scope>NUCLEOTIDE SEQUENCE</scope>
    <source>
        <strain evidence="21">CBHHK182m</strain>
    </source>
</reference>
<dbReference type="PANTHER" id="PTHR10357">
    <property type="entry name" value="ALPHA-AMYLASE FAMILY MEMBER"/>
    <property type="match status" value="1"/>
</dbReference>
<keyword evidence="7 18" id="KW-0378">Hydrolase</keyword>
<feature type="chain" id="PRO_5041937367" description="Alpha-amylase" evidence="19">
    <location>
        <begin position="20"/>
        <end position="481"/>
    </location>
</feature>
<proteinExistence type="inferred from homology"/>
<evidence type="ECO:0000256" key="17">
    <source>
        <dbReference type="RuleBase" id="RU003615"/>
    </source>
</evidence>
<dbReference type="PRINTS" id="PR00110">
    <property type="entry name" value="ALPHAAMYLASE"/>
</dbReference>
<keyword evidence="11 18" id="KW-0119">Carbohydrate metabolism</keyword>
<dbReference type="PIRSF" id="PIRSF001024">
    <property type="entry name" value="Alph-amyl_fung"/>
    <property type="match status" value="1"/>
</dbReference>
<feature type="disulfide bond" evidence="15">
    <location>
        <begin position="167"/>
        <end position="180"/>
    </location>
</feature>
<dbReference type="GO" id="GO:0004556">
    <property type="term" value="F:alpha-amylase activity"/>
    <property type="evidence" value="ECO:0007669"/>
    <property type="project" value="UniProtKB-UniRule"/>
</dbReference>
<evidence type="ECO:0000313" key="21">
    <source>
        <dbReference type="EMBL" id="KAJ7743835.1"/>
    </source>
</evidence>
<comment type="similarity">
    <text evidence="3 17">Belongs to the glycosyl hydrolase 13 family.</text>
</comment>
<dbReference type="InterPro" id="IPR013777">
    <property type="entry name" value="A-amylase-like"/>
</dbReference>
<dbReference type="PANTHER" id="PTHR10357:SF215">
    <property type="entry name" value="ALPHA-AMYLASE 1"/>
    <property type="match status" value="1"/>
</dbReference>
<dbReference type="SUPFAM" id="SSF51445">
    <property type="entry name" value="(Trans)glycosidases"/>
    <property type="match status" value="1"/>
</dbReference>
<evidence type="ECO:0000256" key="3">
    <source>
        <dbReference type="ARBA" id="ARBA00008061"/>
    </source>
</evidence>
<evidence type="ECO:0000256" key="18">
    <source>
        <dbReference type="RuleBase" id="RU361134"/>
    </source>
</evidence>
<protein>
    <recommendedName>
        <fullName evidence="4 18">Alpha-amylase</fullName>
        <ecNumber evidence="4 18">3.2.1.1</ecNumber>
    </recommendedName>
</protein>
<dbReference type="SUPFAM" id="SSF51011">
    <property type="entry name" value="Glycosyl hydrolase domain"/>
    <property type="match status" value="1"/>
</dbReference>
<dbReference type="Proteomes" id="UP001215598">
    <property type="component" value="Unassembled WGS sequence"/>
</dbReference>
<sequence length="481" mass="53743">MYILLLLVSFLSALQYCVAATASEWRGRSIYQIMTDRFARSDGSSTAPCDPNDRVYCGGTWIGIINQLPYIQRMGFTAIWISPVSEQLSGNTYEGYAYHGYWTKDLYALNSNFGTEQDLKDLVDAVHNLGMYIMVDIVMNHFANKGEHIDYSVLRPFNEQRFYHPLCNIDWGNQSSIEHCWMGNGYVALPDCNTEDPYVVETLIQYTIYLVSTFKIDGLRLDAARNIRKSFWADFSKRVGVYCQGEVWSGEPDIICPYQGYMDGLHNYPVKESATRALTTSNGNMGELSYIPGKMQERCKDVTLFGTFMENHDNPRMASLTTDMSRLKNTAVMSILPDGIPIVFYGQEQALTGANDPANRQALWPTRYSDNELVSTFTLLNQLRNFLGESYTTVLGRWSLVSNSVVSMHKGPVMVVLTNSGKGVSTDADIVGLDAYSDLVDVMTCQEVRCDGTGKVKITLNGDPMVLCPKSILSGSGICGM</sequence>
<dbReference type="GO" id="GO:0016052">
    <property type="term" value="P:carbohydrate catabolic process"/>
    <property type="evidence" value="ECO:0007669"/>
    <property type="project" value="InterPro"/>
</dbReference>
<feature type="binding site" evidence="16">
    <location>
        <position position="360"/>
    </location>
    <ligand>
        <name>substrate</name>
    </ligand>
</feature>
<keyword evidence="9 15" id="KW-1015">Disulfide bond</keyword>
<feature type="binding site" evidence="16">
    <location>
        <position position="250"/>
    </location>
    <ligand>
        <name>substrate</name>
    </ligand>
</feature>
<feature type="binding site" evidence="16">
    <location>
        <position position="220"/>
    </location>
    <ligand>
        <name>substrate</name>
    </ligand>
</feature>
<feature type="signal peptide" evidence="19">
    <location>
        <begin position="1"/>
        <end position="19"/>
    </location>
</feature>
<dbReference type="SMART" id="SM00642">
    <property type="entry name" value="Aamy"/>
    <property type="match status" value="1"/>
</dbReference>
<feature type="binding site" evidence="16">
    <location>
        <position position="102"/>
    </location>
    <ligand>
        <name>substrate</name>
    </ligand>
</feature>
<dbReference type="Gene3D" id="2.60.40.1180">
    <property type="entry name" value="Golgi alpha-mannosidase II"/>
    <property type="match status" value="1"/>
</dbReference>
<evidence type="ECO:0000259" key="20">
    <source>
        <dbReference type="SMART" id="SM00642"/>
    </source>
</evidence>
<dbReference type="FunFam" id="3.20.20.80:FF:000120">
    <property type="entry name" value="Alpha-amylase A"/>
    <property type="match status" value="1"/>
</dbReference>
<keyword evidence="10" id="KW-0325">Glycoprotein</keyword>
<evidence type="ECO:0000256" key="1">
    <source>
        <dbReference type="ARBA" id="ARBA00000548"/>
    </source>
</evidence>
<feature type="disulfide bond" evidence="15">
    <location>
        <begin position="49"/>
        <end position="57"/>
    </location>
</feature>
<keyword evidence="5" id="KW-0479">Metal-binding</keyword>
<evidence type="ECO:0000313" key="22">
    <source>
        <dbReference type="Proteomes" id="UP001215598"/>
    </source>
</evidence>
<feature type="binding site" evidence="16">
    <location>
        <position position="313"/>
    </location>
    <ligand>
        <name>substrate</name>
    </ligand>
</feature>
<dbReference type="Pfam" id="PF09260">
    <property type="entry name" value="A_amylase_dom_C"/>
    <property type="match status" value="1"/>
</dbReference>
<feature type="active site" description="Proton donor" evidence="13">
    <location>
        <position position="246"/>
    </location>
</feature>
<evidence type="ECO:0000256" key="10">
    <source>
        <dbReference type="ARBA" id="ARBA00023180"/>
    </source>
</evidence>
<evidence type="ECO:0000256" key="15">
    <source>
        <dbReference type="PIRSR" id="PIRSR001024-4"/>
    </source>
</evidence>
<accession>A0AAD7IJT8</accession>
<feature type="binding site" evidence="16">
    <location>
        <position position="141"/>
    </location>
    <ligand>
        <name>substrate</name>
    </ligand>
</feature>
<evidence type="ECO:0000256" key="9">
    <source>
        <dbReference type="ARBA" id="ARBA00023157"/>
    </source>
</evidence>